<dbReference type="FunFam" id="1.10.8.10:FF:000081">
    <property type="entry name" value="GTPase activating protein for Arf"/>
    <property type="match status" value="1"/>
</dbReference>
<dbReference type="SUPFAM" id="SSF46934">
    <property type="entry name" value="UBA-like"/>
    <property type="match status" value="1"/>
</dbReference>
<feature type="region of interest" description="Disordered" evidence="2">
    <location>
        <begin position="487"/>
        <end position="557"/>
    </location>
</feature>
<dbReference type="PANTHER" id="PTHR45705">
    <property type="entry name" value="FI20236P1"/>
    <property type="match status" value="1"/>
</dbReference>
<dbReference type="SMART" id="SM00105">
    <property type="entry name" value="ArfGap"/>
    <property type="match status" value="1"/>
</dbReference>
<feature type="domain" description="UBA" evidence="3">
    <location>
        <begin position="211"/>
        <end position="252"/>
    </location>
</feature>
<proteinExistence type="predicted"/>
<evidence type="ECO:0000259" key="3">
    <source>
        <dbReference type="PROSITE" id="PS50030"/>
    </source>
</evidence>
<sequence length="678" mass="74090">MASALNKRQQARNERTLQELIKTVPGNEKCADCGARNPGWASWSLGIFLCMRCAALHRKLGTHISKVKSLSMDKWDNAQVDNMKRIGNIESNKTFNPRNVKPQIPIDVDEVDSVMERFIRQKYEQRAFINDSRPGTRQNTGSTSSVEDRPPPLPPKPTKRFGFGLQKSSTFPRNVTPPVSPGLGGFGQDTSPPRVNKPSRVFGSNINTSGDSMESKLQTLRDMGFTDDKRNATVLKALNGNVDRTVEALIRLGEQTTRGNTPTPPAKPSVNGISIDRTRTTPAATTSTNPFDALDAVAPIPQQPPQQAPIQTQQLPYNGAAYSQTISPPNPYNPFLPPAQQASFAQQQQHPFSQQQQQHFTQQQQQHFTQQQQQHFTQQQQQHFTQQQQSFPQQQQSLEQSFQGLNLSNQQPQQPLFPNRTGGYGQPQTPQYPQTNPFQHSFTPPPMPQMPQQYSSFYAPQQPQYQSLASPSGTSNPFLKSAKSQIFSTSNSNPFGQPQPHQASVSPFMMSSQTPPVSIATAQNPWQNQQQQPQTAPAAPNPNPWQNSQPTYQQPVAQPSFDKNSILALYNYPQLAPQRSEPAQTAPSAATAAVSPPAQAPGSMNPFAASGSSGARQGVQAGAGPVAQGGTMGGGLTGGLAQNQETRHVSNESVDFAGLMGGRHSPDAFSGLSANFRR</sequence>
<dbReference type="EMBL" id="ML994635">
    <property type="protein sequence ID" value="KAF2185044.1"/>
    <property type="molecule type" value="Genomic_DNA"/>
</dbReference>
<feature type="region of interest" description="Disordered" evidence="2">
    <location>
        <begin position="126"/>
        <end position="212"/>
    </location>
</feature>
<feature type="domain" description="Arf-GAP" evidence="4">
    <location>
        <begin position="14"/>
        <end position="136"/>
    </location>
</feature>
<dbReference type="InterPro" id="IPR001164">
    <property type="entry name" value="ArfGAP_dom"/>
</dbReference>
<feature type="compositionally biased region" description="Polar residues" evidence="2">
    <location>
        <begin position="487"/>
        <end position="516"/>
    </location>
</feature>
<dbReference type="InterPro" id="IPR038508">
    <property type="entry name" value="ArfGAP_dom_sf"/>
</dbReference>
<feature type="compositionally biased region" description="Low complexity" evidence="2">
    <location>
        <begin position="338"/>
        <end position="435"/>
    </location>
</feature>
<dbReference type="GO" id="GO:0008270">
    <property type="term" value="F:zinc ion binding"/>
    <property type="evidence" value="ECO:0007669"/>
    <property type="project" value="UniProtKB-KW"/>
</dbReference>
<evidence type="ECO:0000259" key="4">
    <source>
        <dbReference type="PROSITE" id="PS50115"/>
    </source>
</evidence>
<dbReference type="GO" id="GO:0005737">
    <property type="term" value="C:cytoplasm"/>
    <property type="evidence" value="ECO:0007669"/>
    <property type="project" value="TreeGrafter"/>
</dbReference>
<dbReference type="Pfam" id="PF01412">
    <property type="entry name" value="ArfGap"/>
    <property type="match status" value="1"/>
</dbReference>
<dbReference type="Gene3D" id="1.10.8.10">
    <property type="entry name" value="DNA helicase RuvA subunit, C-terminal domain"/>
    <property type="match status" value="1"/>
</dbReference>
<dbReference type="OrthoDB" id="10266696at2759"/>
<dbReference type="GO" id="GO:0005096">
    <property type="term" value="F:GTPase activator activity"/>
    <property type="evidence" value="ECO:0007669"/>
    <property type="project" value="InterPro"/>
</dbReference>
<feature type="region of interest" description="Disordered" evidence="2">
    <location>
        <begin position="577"/>
        <end position="678"/>
    </location>
</feature>
<feature type="compositionally biased region" description="Pro residues" evidence="2">
    <location>
        <begin position="328"/>
        <end position="337"/>
    </location>
</feature>
<dbReference type="PANTHER" id="PTHR45705:SF7">
    <property type="entry name" value="ACTIVATING PROTEIN FOR ARF, PUTATIVE (AFU_ORTHOLOGUE AFUA_4G09120)-RELATED"/>
    <property type="match status" value="1"/>
</dbReference>
<dbReference type="InterPro" id="IPR015940">
    <property type="entry name" value="UBA"/>
</dbReference>
<keyword evidence="1" id="KW-0479">Metal-binding</keyword>
<dbReference type="PRINTS" id="PR00405">
    <property type="entry name" value="REVINTRACTNG"/>
</dbReference>
<organism evidence="5 6">
    <name type="scientific">Zopfia rhizophila CBS 207.26</name>
    <dbReference type="NCBI Taxonomy" id="1314779"/>
    <lineage>
        <taxon>Eukaryota</taxon>
        <taxon>Fungi</taxon>
        <taxon>Dikarya</taxon>
        <taxon>Ascomycota</taxon>
        <taxon>Pezizomycotina</taxon>
        <taxon>Dothideomycetes</taxon>
        <taxon>Dothideomycetes incertae sedis</taxon>
        <taxon>Zopfiaceae</taxon>
        <taxon>Zopfia</taxon>
    </lineage>
</organism>
<protein>
    <submittedName>
        <fullName evidence="5">ArfGap-domain-containing protein</fullName>
    </submittedName>
</protein>
<evidence type="ECO:0000256" key="1">
    <source>
        <dbReference type="PROSITE-ProRule" id="PRU00288"/>
    </source>
</evidence>
<feature type="compositionally biased region" description="Low complexity" evidence="2">
    <location>
        <begin position="520"/>
        <end position="550"/>
    </location>
</feature>
<keyword evidence="1" id="KW-0863">Zinc-finger</keyword>
<dbReference type="SMART" id="SM00165">
    <property type="entry name" value="UBA"/>
    <property type="match status" value="1"/>
</dbReference>
<gene>
    <name evidence="5" type="ORF">K469DRAFT_708308</name>
</gene>
<dbReference type="InterPro" id="IPR009060">
    <property type="entry name" value="UBA-like_sf"/>
</dbReference>
<keyword evidence="1" id="KW-0862">Zinc</keyword>
<feature type="compositionally biased region" description="Polar residues" evidence="2">
    <location>
        <begin position="202"/>
        <end position="212"/>
    </location>
</feature>
<keyword evidence="6" id="KW-1185">Reference proteome</keyword>
<dbReference type="AlphaFoldDB" id="A0A6A6DZQ4"/>
<dbReference type="FunFam" id="1.10.220.150:FF:000026">
    <property type="entry name" value="GTPase activating protein for Arf, putative"/>
    <property type="match status" value="1"/>
</dbReference>
<dbReference type="PROSITE" id="PS50115">
    <property type="entry name" value="ARFGAP"/>
    <property type="match status" value="1"/>
</dbReference>
<evidence type="ECO:0000313" key="5">
    <source>
        <dbReference type="EMBL" id="KAF2185044.1"/>
    </source>
</evidence>
<dbReference type="PROSITE" id="PS50030">
    <property type="entry name" value="UBA"/>
    <property type="match status" value="1"/>
</dbReference>
<accession>A0A6A6DZQ4</accession>
<reference evidence="5" key="1">
    <citation type="journal article" date="2020" name="Stud. Mycol.">
        <title>101 Dothideomycetes genomes: a test case for predicting lifestyles and emergence of pathogens.</title>
        <authorList>
            <person name="Haridas S."/>
            <person name="Albert R."/>
            <person name="Binder M."/>
            <person name="Bloem J."/>
            <person name="Labutti K."/>
            <person name="Salamov A."/>
            <person name="Andreopoulos B."/>
            <person name="Baker S."/>
            <person name="Barry K."/>
            <person name="Bills G."/>
            <person name="Bluhm B."/>
            <person name="Cannon C."/>
            <person name="Castanera R."/>
            <person name="Culley D."/>
            <person name="Daum C."/>
            <person name="Ezra D."/>
            <person name="Gonzalez J."/>
            <person name="Henrissat B."/>
            <person name="Kuo A."/>
            <person name="Liang C."/>
            <person name="Lipzen A."/>
            <person name="Lutzoni F."/>
            <person name="Magnuson J."/>
            <person name="Mondo S."/>
            <person name="Nolan M."/>
            <person name="Ohm R."/>
            <person name="Pangilinan J."/>
            <person name="Park H.-J."/>
            <person name="Ramirez L."/>
            <person name="Alfaro M."/>
            <person name="Sun H."/>
            <person name="Tritt A."/>
            <person name="Yoshinaga Y."/>
            <person name="Zwiers L.-H."/>
            <person name="Turgeon B."/>
            <person name="Goodwin S."/>
            <person name="Spatafora J."/>
            <person name="Crous P."/>
            <person name="Grigoriev I."/>
        </authorList>
    </citation>
    <scope>NUCLEOTIDE SEQUENCE</scope>
    <source>
        <strain evidence="5">CBS 207.26</strain>
    </source>
</reference>
<name>A0A6A6DZQ4_9PEZI</name>
<evidence type="ECO:0000256" key="2">
    <source>
        <dbReference type="SAM" id="MobiDB-lite"/>
    </source>
</evidence>
<dbReference type="Proteomes" id="UP000800200">
    <property type="component" value="Unassembled WGS sequence"/>
</dbReference>
<dbReference type="InterPro" id="IPR051718">
    <property type="entry name" value="ARF_GTPase-activating"/>
</dbReference>
<evidence type="ECO:0000313" key="6">
    <source>
        <dbReference type="Proteomes" id="UP000800200"/>
    </source>
</evidence>
<feature type="compositionally biased region" description="Low complexity" evidence="2">
    <location>
        <begin position="582"/>
        <end position="601"/>
    </location>
</feature>
<dbReference type="CDD" id="cd08204">
    <property type="entry name" value="ArfGap"/>
    <property type="match status" value="1"/>
</dbReference>
<feature type="compositionally biased region" description="Low complexity" evidence="2">
    <location>
        <begin position="608"/>
        <end position="629"/>
    </location>
</feature>
<feature type="compositionally biased region" description="Polar residues" evidence="2">
    <location>
        <begin position="133"/>
        <end position="145"/>
    </location>
</feature>
<dbReference type="Gene3D" id="1.10.220.150">
    <property type="entry name" value="Arf GTPase activating protein"/>
    <property type="match status" value="1"/>
</dbReference>
<dbReference type="SUPFAM" id="SSF57863">
    <property type="entry name" value="ArfGap/RecO-like zinc finger"/>
    <property type="match status" value="1"/>
</dbReference>
<dbReference type="InterPro" id="IPR037278">
    <property type="entry name" value="ARFGAP/RecO"/>
</dbReference>
<feature type="region of interest" description="Disordered" evidence="2">
    <location>
        <begin position="321"/>
        <end position="454"/>
    </location>
</feature>